<protein>
    <recommendedName>
        <fullName evidence="4">Galactose oxidase</fullName>
    </recommendedName>
</protein>
<evidence type="ECO:0008006" key="4">
    <source>
        <dbReference type="Google" id="ProtNLM"/>
    </source>
</evidence>
<evidence type="ECO:0000313" key="3">
    <source>
        <dbReference type="Proteomes" id="UP000714618"/>
    </source>
</evidence>
<dbReference type="Proteomes" id="UP000714618">
    <property type="component" value="Unassembled WGS sequence"/>
</dbReference>
<dbReference type="InterPro" id="IPR011043">
    <property type="entry name" value="Gal_Oxase/kelch_b-propeller"/>
</dbReference>
<dbReference type="AlphaFoldDB" id="A0A9N8PN13"/>
<feature type="compositionally biased region" description="Polar residues" evidence="1">
    <location>
        <begin position="14"/>
        <end position="25"/>
    </location>
</feature>
<dbReference type="InterPro" id="IPR015915">
    <property type="entry name" value="Kelch-typ_b-propeller"/>
</dbReference>
<evidence type="ECO:0000313" key="2">
    <source>
        <dbReference type="EMBL" id="CAD0101248.1"/>
    </source>
</evidence>
<sequence>MQQHTERTPRCSFRSRQSGRLTPRDSASSEFWTFDIASRTWSQLPSPPATYLPITSPSIAFHDNRLYLASRSPTHYLDLSFTSPSYTESKTTGPTPLSPWSYLSPDTHKVPFAYPEGSSALLPITTGQGRNYLLHITPHALSTMQLTSSSTTAASLKDRARDAISKKNATNEWAEVRYFNAEGVMIQEGQNDRGIGGREKFSATKVKEIDGGCVFVWGGKVDGKVRGDGLMIEVEK</sequence>
<proteinExistence type="predicted"/>
<comment type="caution">
    <text evidence="2">The sequence shown here is derived from an EMBL/GenBank/DDBJ whole genome shotgun (WGS) entry which is preliminary data.</text>
</comment>
<dbReference type="OrthoDB" id="10250130at2759"/>
<organism evidence="2 3">
    <name type="scientific">Aureobasidium mustum</name>
    <dbReference type="NCBI Taxonomy" id="2773714"/>
    <lineage>
        <taxon>Eukaryota</taxon>
        <taxon>Fungi</taxon>
        <taxon>Dikarya</taxon>
        <taxon>Ascomycota</taxon>
        <taxon>Pezizomycotina</taxon>
        <taxon>Dothideomycetes</taxon>
        <taxon>Dothideomycetidae</taxon>
        <taxon>Dothideales</taxon>
        <taxon>Saccotheciaceae</taxon>
        <taxon>Aureobasidium</taxon>
    </lineage>
</organism>
<gene>
    <name evidence="2" type="ORF">AWRI4233_LOCUS10073</name>
</gene>
<dbReference type="EMBL" id="CAIJEO010000013">
    <property type="protein sequence ID" value="CAD0101248.1"/>
    <property type="molecule type" value="Genomic_DNA"/>
</dbReference>
<evidence type="ECO:0000256" key="1">
    <source>
        <dbReference type="SAM" id="MobiDB-lite"/>
    </source>
</evidence>
<accession>A0A9N8PN13</accession>
<reference evidence="2" key="1">
    <citation type="submission" date="2020-06" db="EMBL/GenBank/DDBJ databases">
        <authorList>
            <person name="Onetto C."/>
        </authorList>
    </citation>
    <scope>NUCLEOTIDE SEQUENCE</scope>
</reference>
<dbReference type="Gene3D" id="2.120.10.80">
    <property type="entry name" value="Kelch-type beta propeller"/>
    <property type="match status" value="1"/>
</dbReference>
<feature type="region of interest" description="Disordered" evidence="1">
    <location>
        <begin position="1"/>
        <end position="25"/>
    </location>
</feature>
<name>A0A9N8PN13_9PEZI</name>
<keyword evidence="3" id="KW-1185">Reference proteome</keyword>
<dbReference type="SUPFAM" id="SSF50965">
    <property type="entry name" value="Galactose oxidase, central domain"/>
    <property type="match status" value="1"/>
</dbReference>